<dbReference type="CDD" id="cd00067">
    <property type="entry name" value="GAL4"/>
    <property type="match status" value="1"/>
</dbReference>
<dbReference type="GO" id="GO:0000981">
    <property type="term" value="F:DNA-binding transcription factor activity, RNA polymerase II-specific"/>
    <property type="evidence" value="ECO:0007669"/>
    <property type="project" value="InterPro"/>
</dbReference>
<organism evidence="5 6">
    <name type="scientific">Xylona heveae (strain CBS 132557 / TC161)</name>
    <dbReference type="NCBI Taxonomy" id="1328760"/>
    <lineage>
        <taxon>Eukaryota</taxon>
        <taxon>Fungi</taxon>
        <taxon>Dikarya</taxon>
        <taxon>Ascomycota</taxon>
        <taxon>Pezizomycotina</taxon>
        <taxon>Xylonomycetes</taxon>
        <taxon>Xylonales</taxon>
        <taxon>Xylonaceae</taxon>
        <taxon>Xylona</taxon>
    </lineage>
</organism>
<feature type="compositionally biased region" description="Low complexity" evidence="3">
    <location>
        <begin position="85"/>
        <end position="120"/>
    </location>
</feature>
<dbReference type="GO" id="GO:0008270">
    <property type="term" value="F:zinc ion binding"/>
    <property type="evidence" value="ECO:0007669"/>
    <property type="project" value="InterPro"/>
</dbReference>
<dbReference type="PROSITE" id="PS00463">
    <property type="entry name" value="ZN2_CY6_FUNGAL_1"/>
    <property type="match status" value="1"/>
</dbReference>
<dbReference type="InterPro" id="IPR053181">
    <property type="entry name" value="EcdB-like_regulator"/>
</dbReference>
<dbReference type="InterPro" id="IPR001138">
    <property type="entry name" value="Zn2Cys6_DnaBD"/>
</dbReference>
<evidence type="ECO:0000256" key="1">
    <source>
        <dbReference type="ARBA" id="ARBA00022723"/>
    </source>
</evidence>
<dbReference type="PROSITE" id="PS50048">
    <property type="entry name" value="ZN2_CY6_FUNGAL_2"/>
    <property type="match status" value="1"/>
</dbReference>
<gene>
    <name evidence="5" type="ORF">L228DRAFT_261039</name>
</gene>
<dbReference type="STRING" id="1328760.A0A165H347"/>
<dbReference type="Pfam" id="PF04082">
    <property type="entry name" value="Fungal_trans"/>
    <property type="match status" value="1"/>
</dbReference>
<dbReference type="Pfam" id="PF00172">
    <property type="entry name" value="Zn_clus"/>
    <property type="match status" value="1"/>
</dbReference>
<keyword evidence="2" id="KW-0539">Nucleus</keyword>
<dbReference type="CDD" id="cd12148">
    <property type="entry name" value="fungal_TF_MHR"/>
    <property type="match status" value="1"/>
</dbReference>
<keyword evidence="1" id="KW-0479">Metal-binding</keyword>
<evidence type="ECO:0000256" key="3">
    <source>
        <dbReference type="SAM" id="MobiDB-lite"/>
    </source>
</evidence>
<evidence type="ECO:0000313" key="5">
    <source>
        <dbReference type="EMBL" id="KZF22921.1"/>
    </source>
</evidence>
<dbReference type="RefSeq" id="XP_018188476.1">
    <property type="nucleotide sequence ID" value="XM_018334302.1"/>
</dbReference>
<feature type="domain" description="Zn(2)-C6 fungal-type" evidence="4">
    <location>
        <begin position="27"/>
        <end position="57"/>
    </location>
</feature>
<name>A0A165H347_XYLHT</name>
<dbReference type="OMA" id="CHYREPQ"/>
<dbReference type="InterPro" id="IPR036864">
    <property type="entry name" value="Zn2-C6_fun-type_DNA-bd_sf"/>
</dbReference>
<accession>A0A165H347</accession>
<proteinExistence type="predicted"/>
<reference evidence="5 6" key="1">
    <citation type="journal article" date="2016" name="Fungal Biol.">
        <title>The genome of Xylona heveae provides a window into fungal endophytism.</title>
        <authorList>
            <person name="Gazis R."/>
            <person name="Kuo A."/>
            <person name="Riley R."/>
            <person name="LaButti K."/>
            <person name="Lipzen A."/>
            <person name="Lin J."/>
            <person name="Amirebrahimi M."/>
            <person name="Hesse C.N."/>
            <person name="Spatafora J.W."/>
            <person name="Henrissat B."/>
            <person name="Hainaut M."/>
            <person name="Grigoriev I.V."/>
            <person name="Hibbett D.S."/>
        </authorList>
    </citation>
    <scope>NUCLEOTIDE SEQUENCE [LARGE SCALE GENOMIC DNA]</scope>
    <source>
        <strain evidence="5 6">TC161</strain>
    </source>
</reference>
<dbReference type="InterPro" id="IPR007219">
    <property type="entry name" value="XnlR_reg_dom"/>
</dbReference>
<dbReference type="PANTHER" id="PTHR47785">
    <property type="entry name" value="ZN(II)2CYS6 TRANSCRIPTION FACTOR (EUROFUNG)-RELATED-RELATED"/>
    <property type="match status" value="1"/>
</dbReference>
<dbReference type="PANTHER" id="PTHR47785:SF6">
    <property type="entry name" value="ZN(II)2CYS6 TRANSCRIPTION FACTOR (EUROFUNG)"/>
    <property type="match status" value="1"/>
</dbReference>
<keyword evidence="6" id="KW-1185">Reference proteome</keyword>
<dbReference type="GO" id="GO:0006351">
    <property type="term" value="P:DNA-templated transcription"/>
    <property type="evidence" value="ECO:0007669"/>
    <property type="project" value="InterPro"/>
</dbReference>
<feature type="region of interest" description="Disordered" evidence="3">
    <location>
        <begin position="84"/>
        <end position="152"/>
    </location>
</feature>
<dbReference type="InParanoid" id="A0A165H347"/>
<evidence type="ECO:0000313" key="6">
    <source>
        <dbReference type="Proteomes" id="UP000076632"/>
    </source>
</evidence>
<dbReference type="GO" id="GO:0003677">
    <property type="term" value="F:DNA binding"/>
    <property type="evidence" value="ECO:0007669"/>
    <property type="project" value="InterPro"/>
</dbReference>
<dbReference type="SUPFAM" id="SSF57701">
    <property type="entry name" value="Zn2/Cys6 DNA-binding domain"/>
    <property type="match status" value="1"/>
</dbReference>
<dbReference type="OrthoDB" id="6133115at2759"/>
<dbReference type="GeneID" id="28899439"/>
<dbReference type="SMART" id="SM00066">
    <property type="entry name" value="GAL4"/>
    <property type="match status" value="1"/>
</dbReference>
<dbReference type="Proteomes" id="UP000076632">
    <property type="component" value="Unassembled WGS sequence"/>
</dbReference>
<dbReference type="Gene3D" id="4.10.240.10">
    <property type="entry name" value="Zn(2)-C6 fungal-type DNA-binding domain"/>
    <property type="match status" value="1"/>
</dbReference>
<feature type="compositionally biased region" description="Polar residues" evidence="3">
    <location>
        <begin position="121"/>
        <end position="134"/>
    </location>
</feature>
<evidence type="ECO:0000259" key="4">
    <source>
        <dbReference type="PROSITE" id="PS50048"/>
    </source>
</evidence>
<protein>
    <recommendedName>
        <fullName evidence="4">Zn(2)-C6 fungal-type domain-containing protein</fullName>
    </recommendedName>
</protein>
<dbReference type="EMBL" id="KV407458">
    <property type="protein sequence ID" value="KZF22921.1"/>
    <property type="molecule type" value="Genomic_DNA"/>
</dbReference>
<dbReference type="AlphaFoldDB" id="A0A165H347"/>
<sequence length="701" mass="78862">MSEEGPGPNILELAAHRRERAAIAAQACETCRSRKTKCDEKRPKCGLCQRLGIPCTYREPQPTKRDKTLTYILESLQRLELKVDSMNTSRSTSSQSFSSRANQPASDTSSSLLNDFNNLSQPLMQAETPSSLSSHAGVGDRLPQQPSKPHQRLPAAQRVLLWPAILNSLDASGLPHAQELPQAPEDGTAWIMRLQDQEGLHPLPLEPCLDAHPVSPGGNRVTFSPLSEDSMRNLAGVFFDTFNIAYPFMCRQTFFSSTLPLILRQGFGQGDIESVIVLLVLALGKLALEGSIGAPVASENGKVSGFRGGTIETPPGIDLFNEARKRMGFLLTDCTLEIIQTLSLASLYFASCSRHIEFWRLSAFASSTCRTLLQSDTIDWSSQRGDLLKRVFWHCLIIENGINFELELPTTGINEFEESVPLPSFIGPPSREDAVADDKCHYRYFFLAQVALRQLCGRVHSAIYDGKSENSEDSSGPPGFVIKELSRQLDLWRDTLPKSIQWTDENSLHRIAADGSVVEAMFMQDQGALPVTYEYNIDVVVASLRTRFYYTRYITYRPFVYKALHMPEKMTNEDIEYCTACLKACLRWTVCMAPPKNKKRLVPYLFTWTQHLLGILLIFYQTKTNSILQYICTRYFAPGEIEESITLMLDWIDDMRRVDGIALWSWKIIEPLYRSWALPPSSPINLLARSLAPHDRNMLAQ</sequence>
<evidence type="ECO:0000256" key="2">
    <source>
        <dbReference type="ARBA" id="ARBA00023242"/>
    </source>
</evidence>